<proteinExistence type="predicted"/>
<dbReference type="InterPro" id="IPR011989">
    <property type="entry name" value="ARM-like"/>
</dbReference>
<dbReference type="GO" id="GO:0007062">
    <property type="term" value="P:sister chromatid cohesion"/>
    <property type="evidence" value="ECO:0007669"/>
    <property type="project" value="UniProtKB-ARBA"/>
</dbReference>
<reference evidence="3 4" key="1">
    <citation type="journal article" date="2016" name="Proc. Natl. Acad. Sci. U.S.A.">
        <title>Comparative genomics of biotechnologically important yeasts.</title>
        <authorList>
            <person name="Riley R."/>
            <person name="Haridas S."/>
            <person name="Wolfe K.H."/>
            <person name="Lopes M.R."/>
            <person name="Hittinger C.T."/>
            <person name="Goeker M."/>
            <person name="Salamov A.A."/>
            <person name="Wisecaver J.H."/>
            <person name="Long T.M."/>
            <person name="Calvey C.H."/>
            <person name="Aerts A.L."/>
            <person name="Barry K.W."/>
            <person name="Choi C."/>
            <person name="Clum A."/>
            <person name="Coughlan A.Y."/>
            <person name="Deshpande S."/>
            <person name="Douglass A.P."/>
            <person name="Hanson S.J."/>
            <person name="Klenk H.-P."/>
            <person name="LaButti K.M."/>
            <person name="Lapidus A."/>
            <person name="Lindquist E.A."/>
            <person name="Lipzen A.M."/>
            <person name="Meier-Kolthoff J.P."/>
            <person name="Ohm R.A."/>
            <person name="Otillar R.P."/>
            <person name="Pangilinan J.L."/>
            <person name="Peng Y."/>
            <person name="Rokas A."/>
            <person name="Rosa C.A."/>
            <person name="Scheuner C."/>
            <person name="Sibirny A.A."/>
            <person name="Slot J.C."/>
            <person name="Stielow J.B."/>
            <person name="Sun H."/>
            <person name="Kurtzman C.P."/>
            <person name="Blackwell M."/>
            <person name="Grigoriev I.V."/>
            <person name="Jeffries T.W."/>
        </authorList>
    </citation>
    <scope>NUCLEOTIDE SEQUENCE [LARGE SCALE GENOMIC DNA]</scope>
    <source>
        <strain evidence="3 4">DSM 6958</strain>
    </source>
</reference>
<evidence type="ECO:0000313" key="4">
    <source>
        <dbReference type="Proteomes" id="UP000095009"/>
    </source>
</evidence>
<dbReference type="InterPro" id="IPR016024">
    <property type="entry name" value="ARM-type_fold"/>
</dbReference>
<sequence>MSDSSSEEESSRPRRSQRARKAPSFFQPEVTNTNSVLPRDSDDDSSSSSSEDEVISEDEARPARSKRTRKQATTPAKRTRTKSTSRDILPSDLPGSVMEESENYLYDAMLDPETAIKELAQGWLESYEENRTEAMKDFVNFIFKSCGCEFKIENHDIEDSETAAESLAQVQEAFRDHALATYPLISKKPQFRQFRKHLISFLSSFTRVAAEKGLLYDDENDFMENFQIWISAMSSSNLRPFRHTSVVIFLTILTNLCELYVKAVKLHAQNINSLETEKKKTRKVKEKLQFFEKNILLYTKQSEILKHLMKDIFDTIFIHRYRDVDPRIRSECMHELGKWMDILPEIFFEGQYLRYFGWVLSDTQSSTRLEVVKSLSKLYRQESYIQGFRQFTERFCPRMIEMAQSDSDQSVRVAVIELLITLRQIEFLDDEEIEKVNTLVFDADYRVRKTAAKFLTNHVREVTSEEFQTHVGGNKTDIFKEKTSKLEFPWVAFKILGSILKKIQPTDAATAESRYQNAYQDFFSPTGNLTRLSIAAASIWEVTKEIYAELNDWTSLARQLLYDFSSQPKLSTSKKVTNKQMKNLHKLCTIESDLEVPLLQVLHGLIAASENSPELAALHQNKRKKVELINPKVITNEGVSHEELIRFVPRLLEKYSYDPLATATVLRIHLATDITIYRDLRQEEVYNDLLSKICRQFVNQDNYLVLLQCSECFNYAQKFTQFSDTVKPRLQDLEEEIITSFKENAVISDASDAESRDNFLKSANKLRFLSRSVNITSSMSRLSSENTGSALDLLIKHVLALDDSDSGYGSDPNAELDLAFMTEFTKRKLFVGIEIARMYCTWLSTKLRLKNEELDQVKHIKQKLELLLLRVPVRLIHPEMITPIDTILNDINPADLLTQVGTTLIDLVVTMNVSTSVSEDQKPIFSSDSVKTKLFKIFLLKERHYAYFADLNIEQVGEIQLSREEEELQDEDFDEMQQQQQLQGAQTDLVKKWKAETQMCQYAGKLNLCIMLNILSQEPYGTRLTLNQNILGPLFLGTVSPAQLNLDGENGYATDAGSERPAEPAQFDKTTVVARREIEYISEIENSDEE</sequence>
<dbReference type="OrthoDB" id="498590at2759"/>
<dbReference type="GO" id="GO:0000785">
    <property type="term" value="C:chromatin"/>
    <property type="evidence" value="ECO:0007669"/>
    <property type="project" value="TreeGrafter"/>
</dbReference>
<protein>
    <submittedName>
        <fullName evidence="3">STAG-domain-containing protein</fullName>
    </submittedName>
</protein>
<dbReference type="InterPro" id="IPR056396">
    <property type="entry name" value="HEAT_SCC3-SA"/>
</dbReference>
<dbReference type="STRING" id="857566.A0A1E3PFG3"/>
<gene>
    <name evidence="3" type="ORF">NADFUDRAFT_53085</name>
</gene>
<dbReference type="GO" id="GO:0005634">
    <property type="term" value="C:nucleus"/>
    <property type="evidence" value="ECO:0007669"/>
    <property type="project" value="TreeGrafter"/>
</dbReference>
<dbReference type="PANTHER" id="PTHR11199">
    <property type="entry name" value="STROMAL ANTIGEN"/>
    <property type="match status" value="1"/>
</dbReference>
<dbReference type="AlphaFoldDB" id="A0A1E3PFG3"/>
<dbReference type="Pfam" id="PF08514">
    <property type="entry name" value="STAG"/>
    <property type="match status" value="1"/>
</dbReference>
<feature type="domain" description="SCD" evidence="2">
    <location>
        <begin position="317"/>
        <end position="402"/>
    </location>
</feature>
<feature type="region of interest" description="Disordered" evidence="1">
    <location>
        <begin position="1"/>
        <end position="96"/>
    </location>
</feature>
<evidence type="ECO:0000313" key="3">
    <source>
        <dbReference type="EMBL" id="ODQ64108.1"/>
    </source>
</evidence>
<dbReference type="EMBL" id="KV454413">
    <property type="protein sequence ID" value="ODQ64108.1"/>
    <property type="molecule type" value="Genomic_DNA"/>
</dbReference>
<organism evidence="3 4">
    <name type="scientific">Nadsonia fulvescens var. elongata DSM 6958</name>
    <dbReference type="NCBI Taxonomy" id="857566"/>
    <lineage>
        <taxon>Eukaryota</taxon>
        <taxon>Fungi</taxon>
        <taxon>Dikarya</taxon>
        <taxon>Ascomycota</taxon>
        <taxon>Saccharomycotina</taxon>
        <taxon>Dipodascomycetes</taxon>
        <taxon>Dipodascales</taxon>
        <taxon>Dipodascales incertae sedis</taxon>
        <taxon>Nadsonia</taxon>
    </lineage>
</organism>
<evidence type="ECO:0000259" key="2">
    <source>
        <dbReference type="PROSITE" id="PS51425"/>
    </source>
</evidence>
<name>A0A1E3PFG3_9ASCO</name>
<dbReference type="Pfam" id="PF21581">
    <property type="entry name" value="SCD"/>
    <property type="match status" value="1"/>
</dbReference>
<feature type="compositionally biased region" description="Acidic residues" evidence="1">
    <location>
        <begin position="41"/>
        <end position="57"/>
    </location>
</feature>
<dbReference type="InterPro" id="IPR013721">
    <property type="entry name" value="STAG"/>
</dbReference>
<dbReference type="Proteomes" id="UP000095009">
    <property type="component" value="Unassembled WGS sequence"/>
</dbReference>
<dbReference type="InterPro" id="IPR039662">
    <property type="entry name" value="Cohesin_Scc3/SA"/>
</dbReference>
<dbReference type="PANTHER" id="PTHR11199:SF0">
    <property type="entry name" value="LD34181P-RELATED"/>
    <property type="match status" value="1"/>
</dbReference>
<dbReference type="Gene3D" id="1.25.10.10">
    <property type="entry name" value="Leucine-rich Repeat Variant"/>
    <property type="match status" value="1"/>
</dbReference>
<evidence type="ECO:0000256" key="1">
    <source>
        <dbReference type="SAM" id="MobiDB-lite"/>
    </source>
</evidence>
<keyword evidence="4" id="KW-1185">Reference proteome</keyword>
<dbReference type="PROSITE" id="PS51425">
    <property type="entry name" value="SCD"/>
    <property type="match status" value="1"/>
</dbReference>
<dbReference type="GO" id="GO:0008278">
    <property type="term" value="C:cohesin complex"/>
    <property type="evidence" value="ECO:0007669"/>
    <property type="project" value="TreeGrafter"/>
</dbReference>
<dbReference type="SUPFAM" id="SSF48371">
    <property type="entry name" value="ARM repeat"/>
    <property type="match status" value="1"/>
</dbReference>
<accession>A0A1E3PFG3</accession>
<dbReference type="InterPro" id="IPR020839">
    <property type="entry name" value="SCD"/>
</dbReference>
<dbReference type="Pfam" id="PF24571">
    <property type="entry name" value="HEAT_SCC3-SA"/>
    <property type="match status" value="1"/>
</dbReference>
<dbReference type="GO" id="GO:0003682">
    <property type="term" value="F:chromatin binding"/>
    <property type="evidence" value="ECO:0007669"/>
    <property type="project" value="TreeGrafter"/>
</dbReference>